<dbReference type="Proteomes" id="UP000324222">
    <property type="component" value="Unassembled WGS sequence"/>
</dbReference>
<name>A0A5B7ED52_PORTR</name>
<organism evidence="2 3">
    <name type="scientific">Portunus trituberculatus</name>
    <name type="common">Swimming crab</name>
    <name type="synonym">Neptunus trituberculatus</name>
    <dbReference type="NCBI Taxonomy" id="210409"/>
    <lineage>
        <taxon>Eukaryota</taxon>
        <taxon>Metazoa</taxon>
        <taxon>Ecdysozoa</taxon>
        <taxon>Arthropoda</taxon>
        <taxon>Crustacea</taxon>
        <taxon>Multicrustacea</taxon>
        <taxon>Malacostraca</taxon>
        <taxon>Eumalacostraca</taxon>
        <taxon>Eucarida</taxon>
        <taxon>Decapoda</taxon>
        <taxon>Pleocyemata</taxon>
        <taxon>Brachyura</taxon>
        <taxon>Eubrachyura</taxon>
        <taxon>Portunoidea</taxon>
        <taxon>Portunidae</taxon>
        <taxon>Portuninae</taxon>
        <taxon>Portunus</taxon>
    </lineage>
</organism>
<gene>
    <name evidence="2" type="ORF">E2C01_024554</name>
</gene>
<evidence type="ECO:0000313" key="2">
    <source>
        <dbReference type="EMBL" id="MPC31269.1"/>
    </source>
</evidence>
<evidence type="ECO:0000313" key="3">
    <source>
        <dbReference type="Proteomes" id="UP000324222"/>
    </source>
</evidence>
<feature type="region of interest" description="Disordered" evidence="1">
    <location>
        <begin position="56"/>
        <end position="88"/>
    </location>
</feature>
<dbReference type="EMBL" id="VSRR010002403">
    <property type="protein sequence ID" value="MPC31269.1"/>
    <property type="molecule type" value="Genomic_DNA"/>
</dbReference>
<dbReference type="AlphaFoldDB" id="A0A5B7ED52"/>
<proteinExistence type="predicted"/>
<feature type="compositionally biased region" description="Basic and acidic residues" evidence="1">
    <location>
        <begin position="1"/>
        <end position="16"/>
    </location>
</feature>
<comment type="caution">
    <text evidence="2">The sequence shown here is derived from an EMBL/GenBank/DDBJ whole genome shotgun (WGS) entry which is preliminary data.</text>
</comment>
<evidence type="ECO:0000256" key="1">
    <source>
        <dbReference type="SAM" id="MobiDB-lite"/>
    </source>
</evidence>
<feature type="region of interest" description="Disordered" evidence="1">
    <location>
        <begin position="1"/>
        <end position="32"/>
    </location>
</feature>
<keyword evidence="3" id="KW-1185">Reference proteome</keyword>
<sequence>MEEGGRERVRERKEAKGGGGGDSGKQPLGERAVRVILPERSMVTSSVAPLLPLLTPTHHHHPLYSTLHGLAITSHHPQPHTPPARNKP</sequence>
<protein>
    <submittedName>
        <fullName evidence="2">Uncharacterized protein</fullName>
    </submittedName>
</protein>
<accession>A0A5B7ED52</accession>
<reference evidence="2 3" key="1">
    <citation type="submission" date="2019-05" db="EMBL/GenBank/DDBJ databases">
        <title>Another draft genome of Portunus trituberculatus and its Hox gene families provides insights of decapod evolution.</title>
        <authorList>
            <person name="Jeong J.-H."/>
            <person name="Song I."/>
            <person name="Kim S."/>
            <person name="Choi T."/>
            <person name="Kim D."/>
            <person name="Ryu S."/>
            <person name="Kim W."/>
        </authorList>
    </citation>
    <scope>NUCLEOTIDE SEQUENCE [LARGE SCALE GENOMIC DNA]</scope>
    <source>
        <tissue evidence="2">Muscle</tissue>
    </source>
</reference>